<dbReference type="InterPro" id="IPR029060">
    <property type="entry name" value="PIN-like_dom_sf"/>
</dbReference>
<accession>A0A0E2BP43</accession>
<dbReference type="AlphaFoldDB" id="A0A0E2BP43"/>
<organism evidence="2 3">
    <name type="scientific">Leptospira santarosai str. MOR084</name>
    <dbReference type="NCBI Taxonomy" id="1049984"/>
    <lineage>
        <taxon>Bacteria</taxon>
        <taxon>Pseudomonadati</taxon>
        <taxon>Spirochaetota</taxon>
        <taxon>Spirochaetia</taxon>
        <taxon>Leptospirales</taxon>
        <taxon>Leptospiraceae</taxon>
        <taxon>Leptospira</taxon>
    </lineage>
</organism>
<dbReference type="PANTHER" id="PTHR34610:SF3">
    <property type="entry name" value="SSL7007 PROTEIN"/>
    <property type="match status" value="1"/>
</dbReference>
<dbReference type="InterPro" id="IPR002850">
    <property type="entry name" value="PIN_toxin-like"/>
</dbReference>
<evidence type="ECO:0000313" key="2">
    <source>
        <dbReference type="EMBL" id="EKO33141.1"/>
    </source>
</evidence>
<sequence length="139" mass="16226">MLKVLLDTNIYISAILFKGKPRLVFQDLIDEIFTGYISKEILDEIESTLSKPKFKLDDNFIQVVLSEIRDITILVKNKPIQNYLELRDRDDYHILESAFAANARYLITGDKDLLTLQKIKNFSIITPDEYLRLKEENEA</sequence>
<dbReference type="RefSeq" id="WP_004480666.1">
    <property type="nucleotide sequence ID" value="NZ_AHON02000058.1"/>
</dbReference>
<name>A0A0E2BP43_9LEPT</name>
<dbReference type="PANTHER" id="PTHR34610">
    <property type="entry name" value="SSL7007 PROTEIN"/>
    <property type="match status" value="1"/>
</dbReference>
<dbReference type="SMART" id="SM00670">
    <property type="entry name" value="PINc"/>
    <property type="match status" value="1"/>
</dbReference>
<dbReference type="NCBIfam" id="TIGR00305">
    <property type="entry name" value="putative toxin-antitoxin system toxin component, PIN family"/>
    <property type="match status" value="1"/>
</dbReference>
<reference evidence="2" key="1">
    <citation type="submission" date="2012-10" db="EMBL/GenBank/DDBJ databases">
        <authorList>
            <person name="Harkins D.M."/>
            <person name="Durkin A.S."/>
            <person name="Brinkac L.M."/>
            <person name="Haft D.H."/>
            <person name="Selengut J.D."/>
            <person name="Sanka R."/>
            <person name="DePew J."/>
            <person name="Purushe J."/>
            <person name="Matthias M.A."/>
            <person name="Vinetz J.M."/>
            <person name="Sutton G.G."/>
            <person name="Nierman W.C."/>
            <person name="Fouts D.E."/>
        </authorList>
    </citation>
    <scope>NUCLEOTIDE SEQUENCE [LARGE SCALE GENOMIC DNA]</scope>
    <source>
        <strain evidence="2">MOR084</strain>
    </source>
</reference>
<dbReference type="SUPFAM" id="SSF88723">
    <property type="entry name" value="PIN domain-like"/>
    <property type="match status" value="1"/>
</dbReference>
<feature type="domain" description="PIN" evidence="1">
    <location>
        <begin position="2"/>
        <end position="115"/>
    </location>
</feature>
<dbReference type="Proteomes" id="UP000006329">
    <property type="component" value="Unassembled WGS sequence"/>
</dbReference>
<evidence type="ECO:0000313" key="3">
    <source>
        <dbReference type="Proteomes" id="UP000006329"/>
    </source>
</evidence>
<dbReference type="EMBL" id="AHON02000058">
    <property type="protein sequence ID" value="EKO33141.1"/>
    <property type="molecule type" value="Genomic_DNA"/>
</dbReference>
<protein>
    <submittedName>
        <fullName evidence="2">Toxin-antitoxin system toxin component, PIN family</fullName>
    </submittedName>
</protein>
<gene>
    <name evidence="2" type="ORF">LEP1GSC179_0160</name>
</gene>
<evidence type="ECO:0000259" key="1">
    <source>
        <dbReference type="SMART" id="SM00670"/>
    </source>
</evidence>
<dbReference type="Pfam" id="PF13470">
    <property type="entry name" value="PIN_3"/>
    <property type="match status" value="1"/>
</dbReference>
<comment type="caution">
    <text evidence="2">The sequence shown here is derived from an EMBL/GenBank/DDBJ whole genome shotgun (WGS) entry which is preliminary data.</text>
</comment>
<keyword evidence="3" id="KW-1185">Reference proteome</keyword>
<dbReference type="Gene3D" id="3.40.50.1010">
    <property type="entry name" value="5'-nuclease"/>
    <property type="match status" value="1"/>
</dbReference>
<proteinExistence type="predicted"/>
<dbReference type="InterPro" id="IPR002716">
    <property type="entry name" value="PIN_dom"/>
</dbReference>